<comment type="caution">
    <text evidence="2">The sequence shown here is derived from an EMBL/GenBank/DDBJ whole genome shotgun (WGS) entry which is preliminary data.</text>
</comment>
<feature type="chain" id="PRO_5045574614" evidence="1">
    <location>
        <begin position="22"/>
        <end position="147"/>
    </location>
</feature>
<proteinExistence type="predicted"/>
<sequence length="147" mass="16850">MKSIRTIHIFTLFTAMLVISACTNQNLVTNPPSETSEESLGETYGFTQFNVAIDTKEMKQALTANYDEKRDKTEAEYENKIEDLYLHGNAAMEKLDKIFNDLSIEPDMDAEDMVKKASEAFEVIDYTTLKLTIKFKGYDTKEMMMTK</sequence>
<keyword evidence="1" id="KW-0732">Signal</keyword>
<evidence type="ECO:0000313" key="3">
    <source>
        <dbReference type="Proteomes" id="UP001596109"/>
    </source>
</evidence>
<dbReference type="EMBL" id="JBHSNO010000008">
    <property type="protein sequence ID" value="MFC5590680.1"/>
    <property type="molecule type" value="Genomic_DNA"/>
</dbReference>
<accession>A0ABW0TMM3</accession>
<evidence type="ECO:0000313" key="2">
    <source>
        <dbReference type="EMBL" id="MFC5590680.1"/>
    </source>
</evidence>
<feature type="signal peptide" evidence="1">
    <location>
        <begin position="1"/>
        <end position="21"/>
    </location>
</feature>
<gene>
    <name evidence="2" type="ORF">ACFPRA_17375</name>
</gene>
<dbReference type="InterPro" id="IPR025623">
    <property type="entry name" value="YusW"/>
</dbReference>
<name>A0ABW0TMM3_9BACL</name>
<dbReference type="Proteomes" id="UP001596109">
    <property type="component" value="Unassembled WGS sequence"/>
</dbReference>
<organism evidence="2 3">
    <name type="scientific">Sporosarcina soli</name>
    <dbReference type="NCBI Taxonomy" id="334736"/>
    <lineage>
        <taxon>Bacteria</taxon>
        <taxon>Bacillati</taxon>
        <taxon>Bacillota</taxon>
        <taxon>Bacilli</taxon>
        <taxon>Bacillales</taxon>
        <taxon>Caryophanaceae</taxon>
        <taxon>Sporosarcina</taxon>
    </lineage>
</organism>
<evidence type="ECO:0000256" key="1">
    <source>
        <dbReference type="SAM" id="SignalP"/>
    </source>
</evidence>
<dbReference type="RefSeq" id="WP_381437480.1">
    <property type="nucleotide sequence ID" value="NZ_JBHSNO010000008.1"/>
</dbReference>
<dbReference type="Pfam" id="PF14039">
    <property type="entry name" value="YusW"/>
    <property type="match status" value="1"/>
</dbReference>
<protein>
    <submittedName>
        <fullName evidence="2">YusW family protein</fullName>
    </submittedName>
</protein>
<reference evidence="3" key="1">
    <citation type="journal article" date="2019" name="Int. J. Syst. Evol. Microbiol.">
        <title>The Global Catalogue of Microorganisms (GCM) 10K type strain sequencing project: providing services to taxonomists for standard genome sequencing and annotation.</title>
        <authorList>
            <consortium name="The Broad Institute Genomics Platform"/>
            <consortium name="The Broad Institute Genome Sequencing Center for Infectious Disease"/>
            <person name="Wu L."/>
            <person name="Ma J."/>
        </authorList>
    </citation>
    <scope>NUCLEOTIDE SEQUENCE [LARGE SCALE GENOMIC DNA]</scope>
    <source>
        <strain evidence="3">CGMCC 4.1434</strain>
    </source>
</reference>
<dbReference type="PROSITE" id="PS51257">
    <property type="entry name" value="PROKAR_LIPOPROTEIN"/>
    <property type="match status" value="1"/>
</dbReference>
<keyword evidence="3" id="KW-1185">Reference proteome</keyword>